<evidence type="ECO:0000313" key="1">
    <source>
        <dbReference type="EMBL" id="JAH50616.1"/>
    </source>
</evidence>
<reference evidence="1" key="1">
    <citation type="submission" date="2014-11" db="EMBL/GenBank/DDBJ databases">
        <authorList>
            <person name="Amaro Gonzalez C."/>
        </authorList>
    </citation>
    <scope>NUCLEOTIDE SEQUENCE</scope>
</reference>
<dbReference type="AlphaFoldDB" id="A0A0E9TAH2"/>
<organism evidence="1">
    <name type="scientific">Anguilla anguilla</name>
    <name type="common">European freshwater eel</name>
    <name type="synonym">Muraena anguilla</name>
    <dbReference type="NCBI Taxonomy" id="7936"/>
    <lineage>
        <taxon>Eukaryota</taxon>
        <taxon>Metazoa</taxon>
        <taxon>Chordata</taxon>
        <taxon>Craniata</taxon>
        <taxon>Vertebrata</taxon>
        <taxon>Euteleostomi</taxon>
        <taxon>Actinopterygii</taxon>
        <taxon>Neopterygii</taxon>
        <taxon>Teleostei</taxon>
        <taxon>Anguilliformes</taxon>
        <taxon>Anguillidae</taxon>
        <taxon>Anguilla</taxon>
    </lineage>
</organism>
<reference evidence="1" key="2">
    <citation type="journal article" date="2015" name="Fish Shellfish Immunol.">
        <title>Early steps in the European eel (Anguilla anguilla)-Vibrio vulnificus interaction in the gills: Role of the RtxA13 toxin.</title>
        <authorList>
            <person name="Callol A."/>
            <person name="Pajuelo D."/>
            <person name="Ebbesson L."/>
            <person name="Teles M."/>
            <person name="MacKenzie S."/>
            <person name="Amaro C."/>
        </authorList>
    </citation>
    <scope>NUCLEOTIDE SEQUENCE</scope>
</reference>
<dbReference type="EMBL" id="GBXM01057961">
    <property type="protein sequence ID" value="JAH50616.1"/>
    <property type="molecule type" value="Transcribed_RNA"/>
</dbReference>
<protein>
    <submittedName>
        <fullName evidence="1">Uncharacterized protein</fullName>
    </submittedName>
</protein>
<proteinExistence type="predicted"/>
<accession>A0A0E9TAH2</accession>
<name>A0A0E9TAH2_ANGAN</name>
<sequence>MPKMCGQREKLSMFKLK</sequence>